<dbReference type="Proteomes" id="UP000198752">
    <property type="component" value="Unassembled WGS sequence"/>
</dbReference>
<evidence type="ECO:0000313" key="2">
    <source>
        <dbReference type="EMBL" id="SFF94846.1"/>
    </source>
</evidence>
<dbReference type="OrthoDB" id="9897433at2"/>
<feature type="transmembrane region" description="Helical" evidence="1">
    <location>
        <begin position="83"/>
        <end position="102"/>
    </location>
</feature>
<protein>
    <submittedName>
        <fullName evidence="2">Uncharacterized protein</fullName>
    </submittedName>
</protein>
<evidence type="ECO:0000256" key="1">
    <source>
        <dbReference type="SAM" id="Phobius"/>
    </source>
</evidence>
<dbReference type="EMBL" id="FOOY01000003">
    <property type="protein sequence ID" value="SFF94846.1"/>
    <property type="molecule type" value="Genomic_DNA"/>
</dbReference>
<keyword evidence="1" id="KW-0812">Transmembrane</keyword>
<reference evidence="3" key="1">
    <citation type="submission" date="2016-10" db="EMBL/GenBank/DDBJ databases">
        <authorList>
            <person name="Varghese N."/>
            <person name="Submissions S."/>
        </authorList>
    </citation>
    <scope>NUCLEOTIDE SEQUENCE [LARGE SCALE GENOMIC DNA]</scope>
    <source>
        <strain evidence="3">ATCC 700379</strain>
    </source>
</reference>
<sequence>MFAQLKGYWDHYVQENRRQVIALGLCTPLLIGIPALVAVIMIHGTFFEAVFNFLFTLVFIALFACLPLFLLSISSVWSQQFRITWTVISSVFFILWFILFQLTNFYF</sequence>
<feature type="transmembrane region" description="Helical" evidence="1">
    <location>
        <begin position="49"/>
        <end position="71"/>
    </location>
</feature>
<dbReference type="STRING" id="269670.SAMN02982927_00085"/>
<gene>
    <name evidence="2" type="ORF">SAMN02982927_00085</name>
</gene>
<proteinExistence type="predicted"/>
<organism evidence="2 3">
    <name type="scientific">Sporolactobacillus nakayamae</name>
    <dbReference type="NCBI Taxonomy" id="269670"/>
    <lineage>
        <taxon>Bacteria</taxon>
        <taxon>Bacillati</taxon>
        <taxon>Bacillota</taxon>
        <taxon>Bacilli</taxon>
        <taxon>Bacillales</taxon>
        <taxon>Sporolactobacillaceae</taxon>
        <taxon>Sporolactobacillus</taxon>
    </lineage>
</organism>
<keyword evidence="1" id="KW-1133">Transmembrane helix</keyword>
<keyword evidence="3" id="KW-1185">Reference proteome</keyword>
<feature type="transmembrane region" description="Helical" evidence="1">
    <location>
        <begin position="20"/>
        <end position="43"/>
    </location>
</feature>
<accession>A0A1I2MZV3</accession>
<keyword evidence="1" id="KW-0472">Membrane</keyword>
<name>A0A1I2MZV3_9BACL</name>
<dbReference type="RefSeq" id="WP_093668974.1">
    <property type="nucleotide sequence ID" value="NZ_FOOY01000003.1"/>
</dbReference>
<dbReference type="AlphaFoldDB" id="A0A1I2MZV3"/>
<evidence type="ECO:0000313" key="3">
    <source>
        <dbReference type="Proteomes" id="UP000198752"/>
    </source>
</evidence>